<evidence type="ECO:0000313" key="2">
    <source>
        <dbReference type="Proteomes" id="UP000299102"/>
    </source>
</evidence>
<accession>A0A4C1ZD17</accession>
<reference evidence="1 2" key="1">
    <citation type="journal article" date="2019" name="Commun. Biol.">
        <title>The bagworm genome reveals a unique fibroin gene that provides high tensile strength.</title>
        <authorList>
            <person name="Kono N."/>
            <person name="Nakamura H."/>
            <person name="Ohtoshi R."/>
            <person name="Tomita M."/>
            <person name="Numata K."/>
            <person name="Arakawa K."/>
        </authorList>
    </citation>
    <scope>NUCLEOTIDE SEQUENCE [LARGE SCALE GENOMIC DNA]</scope>
</reference>
<sequence length="92" mass="10504">MRPAPPSGELLMRALPSRMRHISNLPDLELAPPLRIPTESEPEVSFWKSETRHPQFPTLQTWRSSTTARLDLQLSGSTEHIVYKYLIATPEP</sequence>
<proteinExistence type="predicted"/>
<dbReference type="Proteomes" id="UP000299102">
    <property type="component" value="Unassembled WGS sequence"/>
</dbReference>
<comment type="caution">
    <text evidence="1">The sequence shown here is derived from an EMBL/GenBank/DDBJ whole genome shotgun (WGS) entry which is preliminary data.</text>
</comment>
<keyword evidence="2" id="KW-1185">Reference proteome</keyword>
<dbReference type="AlphaFoldDB" id="A0A4C1ZD17"/>
<dbReference type="EMBL" id="BGZK01001797">
    <property type="protein sequence ID" value="GBP86466.1"/>
    <property type="molecule type" value="Genomic_DNA"/>
</dbReference>
<evidence type="ECO:0000313" key="1">
    <source>
        <dbReference type="EMBL" id="GBP86466.1"/>
    </source>
</evidence>
<name>A0A4C1ZD17_EUMVA</name>
<gene>
    <name evidence="1" type="ORF">EVAR_52391_1</name>
</gene>
<protein>
    <submittedName>
        <fullName evidence="1">Uncharacterized protein</fullName>
    </submittedName>
</protein>
<organism evidence="1 2">
    <name type="scientific">Eumeta variegata</name>
    <name type="common">Bagworm moth</name>
    <name type="synonym">Eumeta japonica</name>
    <dbReference type="NCBI Taxonomy" id="151549"/>
    <lineage>
        <taxon>Eukaryota</taxon>
        <taxon>Metazoa</taxon>
        <taxon>Ecdysozoa</taxon>
        <taxon>Arthropoda</taxon>
        <taxon>Hexapoda</taxon>
        <taxon>Insecta</taxon>
        <taxon>Pterygota</taxon>
        <taxon>Neoptera</taxon>
        <taxon>Endopterygota</taxon>
        <taxon>Lepidoptera</taxon>
        <taxon>Glossata</taxon>
        <taxon>Ditrysia</taxon>
        <taxon>Tineoidea</taxon>
        <taxon>Psychidae</taxon>
        <taxon>Oiketicinae</taxon>
        <taxon>Eumeta</taxon>
    </lineage>
</organism>